<organism evidence="7 8">
    <name type="scientific">Ditylenchus dipsaci</name>
    <dbReference type="NCBI Taxonomy" id="166011"/>
    <lineage>
        <taxon>Eukaryota</taxon>
        <taxon>Metazoa</taxon>
        <taxon>Ecdysozoa</taxon>
        <taxon>Nematoda</taxon>
        <taxon>Chromadorea</taxon>
        <taxon>Rhabditida</taxon>
        <taxon>Tylenchina</taxon>
        <taxon>Tylenchomorpha</taxon>
        <taxon>Sphaerularioidea</taxon>
        <taxon>Anguinidae</taxon>
        <taxon>Anguininae</taxon>
        <taxon>Ditylenchus</taxon>
    </lineage>
</organism>
<dbReference type="PANTHER" id="PTHR10985">
    <property type="entry name" value="BASIC HELIX-LOOP-HELIX TRANSCRIPTION FACTOR, HES-RELATED"/>
    <property type="match status" value="1"/>
</dbReference>
<evidence type="ECO:0000256" key="4">
    <source>
        <dbReference type="ARBA" id="ARBA00023242"/>
    </source>
</evidence>
<dbReference type="InterPro" id="IPR050370">
    <property type="entry name" value="HES_HEY"/>
</dbReference>
<dbReference type="GO" id="GO:0046983">
    <property type="term" value="F:protein dimerization activity"/>
    <property type="evidence" value="ECO:0007669"/>
    <property type="project" value="InterPro"/>
</dbReference>
<keyword evidence="3" id="KW-0804">Transcription</keyword>
<dbReference type="Proteomes" id="UP000887574">
    <property type="component" value="Unplaced"/>
</dbReference>
<protein>
    <submittedName>
        <fullName evidence="8">BHLH domain-containing protein</fullName>
    </submittedName>
</protein>
<feature type="region of interest" description="Disordered" evidence="5">
    <location>
        <begin position="279"/>
        <end position="357"/>
    </location>
</feature>
<feature type="domain" description="BHLH" evidence="6">
    <location>
        <begin position="51"/>
        <end position="105"/>
    </location>
</feature>
<reference evidence="8" key="1">
    <citation type="submission" date="2022-11" db="UniProtKB">
        <authorList>
            <consortium name="WormBaseParasite"/>
        </authorList>
    </citation>
    <scope>IDENTIFICATION</scope>
</reference>
<name>A0A915CTZ6_9BILA</name>
<proteinExistence type="predicted"/>
<keyword evidence="7" id="KW-1185">Reference proteome</keyword>
<evidence type="ECO:0000259" key="6">
    <source>
        <dbReference type="PROSITE" id="PS50888"/>
    </source>
</evidence>
<dbReference type="InterPro" id="IPR011598">
    <property type="entry name" value="bHLH_dom"/>
</dbReference>
<evidence type="ECO:0000313" key="7">
    <source>
        <dbReference type="Proteomes" id="UP000887574"/>
    </source>
</evidence>
<keyword evidence="2" id="KW-0805">Transcription regulation</keyword>
<dbReference type="Pfam" id="PF00010">
    <property type="entry name" value="HLH"/>
    <property type="match status" value="1"/>
</dbReference>
<feature type="compositionally biased region" description="Basic and acidic residues" evidence="5">
    <location>
        <begin position="348"/>
        <end position="357"/>
    </location>
</feature>
<dbReference type="InterPro" id="IPR036638">
    <property type="entry name" value="HLH_DNA-bd_sf"/>
</dbReference>
<evidence type="ECO:0000256" key="2">
    <source>
        <dbReference type="ARBA" id="ARBA00023015"/>
    </source>
</evidence>
<dbReference type="SMART" id="SM00353">
    <property type="entry name" value="HLH"/>
    <property type="match status" value="1"/>
</dbReference>
<dbReference type="Gene3D" id="4.10.280.10">
    <property type="entry name" value="Helix-loop-helix DNA-binding domain"/>
    <property type="match status" value="1"/>
</dbReference>
<dbReference type="AlphaFoldDB" id="A0A915CTZ6"/>
<feature type="compositionally biased region" description="Polar residues" evidence="5">
    <location>
        <begin position="279"/>
        <end position="312"/>
    </location>
</feature>
<sequence>MDYFVDHKLRQCVSTTTSPHLQFYQSDMTKFDAFNSSIPLSSSPPEYPTMERKLKKPMMEKKRRKRMNNCFDALKVLLLQSDLQQSSKLEKADVLEKTQILHTEPGQAFHNGMREGFSVCATATSDVLGRMPLPPPFAAPEFRNMLRQDIGERLATLLSTRGNPNLNNIGSSPPCLPTTSAAVTPADSTLRRMPMSIKKLGMQASAFNSPILPSFVNTKNDGKEVFQGMTMPFAFPPPPFSYALGQLGGDQQQPPKVVKEQLDDFVVVDVESCDAAAASCSQPANDSGISSPPTALSPHNQSGEQANSSDNGQGDCGHLADGPSGTCKASGSLVYRSTNTSSQKKQRKEVWKPYERF</sequence>
<dbReference type="PROSITE" id="PS50888">
    <property type="entry name" value="BHLH"/>
    <property type="match status" value="1"/>
</dbReference>
<dbReference type="SUPFAM" id="SSF47459">
    <property type="entry name" value="HLH, helix-loop-helix DNA-binding domain"/>
    <property type="match status" value="1"/>
</dbReference>
<evidence type="ECO:0000256" key="3">
    <source>
        <dbReference type="ARBA" id="ARBA00023163"/>
    </source>
</evidence>
<dbReference type="WBParaSite" id="jg12211">
    <property type="protein sequence ID" value="jg12211"/>
    <property type="gene ID" value="jg12211"/>
</dbReference>
<keyword evidence="4" id="KW-0539">Nucleus</keyword>
<dbReference type="GO" id="GO:0005634">
    <property type="term" value="C:nucleus"/>
    <property type="evidence" value="ECO:0007669"/>
    <property type="project" value="UniProtKB-SubCell"/>
</dbReference>
<comment type="subcellular location">
    <subcellularLocation>
        <location evidence="1">Nucleus</location>
    </subcellularLocation>
</comment>
<evidence type="ECO:0000256" key="1">
    <source>
        <dbReference type="ARBA" id="ARBA00004123"/>
    </source>
</evidence>
<evidence type="ECO:0000256" key="5">
    <source>
        <dbReference type="SAM" id="MobiDB-lite"/>
    </source>
</evidence>
<evidence type="ECO:0000313" key="8">
    <source>
        <dbReference type="WBParaSite" id="jg12211"/>
    </source>
</evidence>
<accession>A0A915CTZ6</accession>